<dbReference type="EMBL" id="LN871598">
    <property type="protein sequence ID" value="SJK86446.1"/>
    <property type="molecule type" value="Genomic_DNA"/>
</dbReference>
<dbReference type="AlphaFoldDB" id="A0A1R4ABS0"/>
<accession>A0A1R4ABS0</accession>
<dbReference type="SMART" id="SM00753">
    <property type="entry name" value="PAM"/>
    <property type="match status" value="1"/>
</dbReference>
<dbReference type="PANTHER" id="PTHR12732:SF0">
    <property type="entry name" value="PCI DOMAIN-CONTAINING PROTEIN 2"/>
    <property type="match status" value="1"/>
</dbReference>
<proteinExistence type="predicted"/>
<reference evidence="2 3" key="3">
    <citation type="journal article" date="2016" name="Sci. Rep.">
        <title>Genome-wide diversity and gene expression profiling of Babesia microti isolates identify polymorphic genes that mediate host-pathogen interactions.</title>
        <authorList>
            <person name="Silva J.C."/>
            <person name="Cornillot E."/>
            <person name="McCracken C."/>
            <person name="Usmani-Brown S."/>
            <person name="Dwivedi A."/>
            <person name="Ifeonu O.O."/>
            <person name="Crabtree J."/>
            <person name="Gotia H.T."/>
            <person name="Virji A.Z."/>
            <person name="Reynes C."/>
            <person name="Colinge J."/>
            <person name="Kumar V."/>
            <person name="Lawres L."/>
            <person name="Pazzi J.E."/>
            <person name="Pablo J.V."/>
            <person name="Hung C."/>
            <person name="Brancato J."/>
            <person name="Kumari P."/>
            <person name="Orvis J."/>
            <person name="Tretina K."/>
            <person name="Chibucos M."/>
            <person name="Ott S."/>
            <person name="Sadzewicz L."/>
            <person name="Sengamalay N."/>
            <person name="Shetty A.C."/>
            <person name="Su Q."/>
            <person name="Tallon L."/>
            <person name="Fraser C.M."/>
            <person name="Frutos R."/>
            <person name="Molina D.M."/>
            <person name="Krause P.J."/>
            <person name="Ben Mamoun C."/>
        </authorList>
    </citation>
    <scope>NUCLEOTIDE SEQUENCE [LARGE SCALE GENOMIC DNA]</scope>
    <source>
        <strain evidence="2 3">RI</strain>
    </source>
</reference>
<dbReference type="RefSeq" id="XP_021338603.1">
    <property type="nucleotide sequence ID" value="XM_021482039.1"/>
</dbReference>
<dbReference type="VEuPathDB" id="PiroplasmaDB:BMR1_03g02330"/>
<dbReference type="GO" id="GO:0003723">
    <property type="term" value="F:RNA binding"/>
    <property type="evidence" value="ECO:0007669"/>
    <property type="project" value="InterPro"/>
</dbReference>
<dbReference type="GO" id="GO:0016973">
    <property type="term" value="P:poly(A)+ mRNA export from nucleus"/>
    <property type="evidence" value="ECO:0007669"/>
    <property type="project" value="TreeGrafter"/>
</dbReference>
<evidence type="ECO:0000313" key="2">
    <source>
        <dbReference type="EMBL" id="SJK86446.1"/>
    </source>
</evidence>
<feature type="domain" description="PCI" evidence="1">
    <location>
        <begin position="227"/>
        <end position="414"/>
    </location>
</feature>
<dbReference type="Pfam" id="PF01399">
    <property type="entry name" value="PCI"/>
    <property type="match status" value="1"/>
</dbReference>
<keyword evidence="3" id="KW-1185">Reference proteome</keyword>
<dbReference type="GeneID" id="24425108"/>
<organism evidence="2 3">
    <name type="scientific">Babesia microti (strain RI)</name>
    <dbReference type="NCBI Taxonomy" id="1133968"/>
    <lineage>
        <taxon>Eukaryota</taxon>
        <taxon>Sar</taxon>
        <taxon>Alveolata</taxon>
        <taxon>Apicomplexa</taxon>
        <taxon>Aconoidasida</taxon>
        <taxon>Piroplasmida</taxon>
        <taxon>Babesiidae</taxon>
        <taxon>Babesia</taxon>
    </lineage>
</organism>
<dbReference type="InterPro" id="IPR045114">
    <property type="entry name" value="Csn12-like"/>
</dbReference>
<reference evidence="2 3" key="2">
    <citation type="journal article" date="2013" name="PLoS ONE">
        <title>Whole genome mapping and re-organization of the nuclear and mitochondrial genomes of Babesia microti isolates.</title>
        <authorList>
            <person name="Cornillot E."/>
            <person name="Dassouli A."/>
            <person name="Garg A."/>
            <person name="Pachikara N."/>
            <person name="Randazzo S."/>
            <person name="Depoix D."/>
            <person name="Carcy B."/>
            <person name="Delbecq S."/>
            <person name="Frutos R."/>
            <person name="Silva J.C."/>
            <person name="Sutton R."/>
            <person name="Krause P.J."/>
            <person name="Mamoun C.B."/>
        </authorList>
    </citation>
    <scope>NUCLEOTIDE SEQUENCE [LARGE SCALE GENOMIC DNA]</scope>
    <source>
        <strain evidence="2 3">RI</strain>
    </source>
</reference>
<dbReference type="GO" id="GO:0000973">
    <property type="term" value="P:post-transcriptional tethering of RNA polymerase II gene DNA at nuclear periphery"/>
    <property type="evidence" value="ECO:0007669"/>
    <property type="project" value="TreeGrafter"/>
</dbReference>
<evidence type="ECO:0000259" key="1">
    <source>
        <dbReference type="PROSITE" id="PS50250"/>
    </source>
</evidence>
<dbReference type="GO" id="GO:0003690">
    <property type="term" value="F:double-stranded DNA binding"/>
    <property type="evidence" value="ECO:0007669"/>
    <property type="project" value="InterPro"/>
</dbReference>
<dbReference type="InterPro" id="IPR000717">
    <property type="entry name" value="PCI_dom"/>
</dbReference>
<protein>
    <submittedName>
        <fullName evidence="2">PCI domain-containing protein 2</fullName>
    </submittedName>
</protein>
<name>A0A1R4ABS0_BABMR</name>
<dbReference type="KEGG" id="bmic:BMR1_03g02330"/>
<gene>
    <name evidence="2" type="ORF">BMR1_03g02330</name>
</gene>
<sequence>MADLSSIVNWAQQVNAQIDTLNPSGFAKLFSPLCEVLAWRQVGLLQESEIIDIGNKYFAKYDNQVGPGLKNLCVNYLSLCRLIATHPINWKDVLKRSSQLLDVWLDLYLDERMQQYNWLVPCLHTICNILFKCGSLADKQERVGGHFGDDEFPQDTDANSKEALNMIRSKLGRVRGEEDRHPAYIVLLGHSIKGCMQLGNMQMAAGFLKAIESTTINPESCPLGPLINFRYYLGKLHMQQDRYKQADENLSWAFTYCGDKHIKAKRAILECLVVVRICLGQLPPKLILKKYGMEHHLDIVKGIKIGNIQLFEQTLEKYISIFIQKGTILCVERFKYLVIRTLVKRAKQWWNEAMPDQKPNMVPIPLFTALVKWQIHNLDNDEMICLCANLIRLGYIKGYISWEHQTLVFSKIQPFPPIIETILE</sequence>
<dbReference type="Gene3D" id="1.10.10.10">
    <property type="entry name" value="Winged helix-like DNA-binding domain superfamily/Winged helix DNA-binding domain"/>
    <property type="match status" value="1"/>
</dbReference>
<dbReference type="OrthoDB" id="10252687at2759"/>
<evidence type="ECO:0000313" key="3">
    <source>
        <dbReference type="Proteomes" id="UP000002899"/>
    </source>
</evidence>
<dbReference type="PROSITE" id="PS50250">
    <property type="entry name" value="PCI"/>
    <property type="match status" value="1"/>
</dbReference>
<dbReference type="Proteomes" id="UP000002899">
    <property type="component" value="Chromosome III"/>
</dbReference>
<dbReference type="GO" id="GO:0006368">
    <property type="term" value="P:transcription elongation by RNA polymerase II"/>
    <property type="evidence" value="ECO:0007669"/>
    <property type="project" value="TreeGrafter"/>
</dbReference>
<dbReference type="InterPro" id="IPR036388">
    <property type="entry name" value="WH-like_DNA-bd_sf"/>
</dbReference>
<reference evidence="2 3" key="1">
    <citation type="journal article" date="2012" name="Nucleic Acids Res.">
        <title>Sequencing of the smallest Apicomplexan genome from the human pathogen Babesia microti.</title>
        <authorList>
            <person name="Cornillot E."/>
            <person name="Hadj-Kaddour K."/>
            <person name="Dassouli A."/>
            <person name="Noel B."/>
            <person name="Ranwez V."/>
            <person name="Vacherie B."/>
            <person name="Augagneur Y."/>
            <person name="Bres V."/>
            <person name="Duclos A."/>
            <person name="Randazzo S."/>
            <person name="Carcy B."/>
            <person name="Debierre-Grockiego F."/>
            <person name="Delbecq S."/>
            <person name="Moubri-Menage K."/>
            <person name="Shams-Eldin H."/>
            <person name="Usmani-Brown S."/>
            <person name="Bringaud F."/>
            <person name="Wincker P."/>
            <person name="Vivares C.P."/>
            <person name="Schwarz R.T."/>
            <person name="Schetters T.P."/>
            <person name="Krause P.J."/>
            <person name="Gorenflot A."/>
            <person name="Berry V."/>
            <person name="Barbe V."/>
            <person name="Ben Mamoun C."/>
        </authorList>
    </citation>
    <scope>NUCLEOTIDE SEQUENCE [LARGE SCALE GENOMIC DNA]</scope>
    <source>
        <strain evidence="2 3">RI</strain>
    </source>
</reference>
<dbReference type="PANTHER" id="PTHR12732">
    <property type="entry name" value="UNCHARACTERIZED PROTEASOME COMPONENT REGION PCI-CONTAINING"/>
    <property type="match status" value="1"/>
</dbReference>
<dbReference type="GO" id="GO:0070390">
    <property type="term" value="C:transcription export complex 2"/>
    <property type="evidence" value="ECO:0007669"/>
    <property type="project" value="TreeGrafter"/>
</dbReference>